<dbReference type="Proteomes" id="UP000244066">
    <property type="component" value="Unassembled WGS sequence"/>
</dbReference>
<accession>A0A2R7Y5X2</accession>
<dbReference type="PANTHER" id="PTHR43229">
    <property type="entry name" value="NODULATION PROTEIN J"/>
    <property type="match status" value="1"/>
</dbReference>
<proteinExistence type="predicted"/>
<comment type="caution">
    <text evidence="2">The sequence shown here is derived from an EMBL/GenBank/DDBJ whole genome shotgun (WGS) entry which is preliminary data.</text>
</comment>
<feature type="transmembrane region" description="Helical" evidence="1">
    <location>
        <begin position="221"/>
        <end position="239"/>
    </location>
</feature>
<feature type="transmembrane region" description="Helical" evidence="1">
    <location>
        <begin position="131"/>
        <end position="150"/>
    </location>
</feature>
<feature type="transmembrane region" description="Helical" evidence="1">
    <location>
        <begin position="28"/>
        <end position="47"/>
    </location>
</feature>
<feature type="transmembrane region" description="Helical" evidence="1">
    <location>
        <begin position="97"/>
        <end position="119"/>
    </location>
</feature>
<feature type="transmembrane region" description="Helical" evidence="1">
    <location>
        <begin position="162"/>
        <end position="181"/>
    </location>
</feature>
<gene>
    <name evidence="2" type="ORF">B9J98_03355</name>
</gene>
<organism evidence="2 3">
    <name type="scientific">Candidatus Terraquivivens tikiterensis</name>
    <dbReference type="NCBI Taxonomy" id="1980982"/>
    <lineage>
        <taxon>Archaea</taxon>
        <taxon>Nitrososphaerota</taxon>
        <taxon>Candidatus Wolframiiraptoraceae</taxon>
        <taxon>Candidatus Terraquivivens</taxon>
    </lineage>
</organism>
<sequence length="247" mass="27085">MELRKSIRAILALVMVNGIKPVIRSPLWLVVMLMYPLVLIFFIYIFAEYAISEALIGGLVSLVVMSGVAIQADIVWYKVELKFQDMAVASPTPPTVYMIGMAVSELAYSSPAIALFLALMGIKGMLGLSSIPMLIVSMLLCWLSSLSIGFYLSTRISDIRHIWALEGLISIVLSMLPPIYYPMGLLPEWAQILSMLVPTTHAALLAKEAVGIVSLTGYQRLTSLAILLLWTAALLVVAGKKSVWREP</sequence>
<reference evidence="2 3" key="1">
    <citation type="submission" date="2017-04" db="EMBL/GenBank/DDBJ databases">
        <title>Draft Aigarchaeota genome from a New Zealand hot spring.</title>
        <authorList>
            <person name="Reysenbach A.-L."/>
            <person name="Donaho J.A."/>
            <person name="Gerhart J."/>
            <person name="Kelley J.F."/>
            <person name="Kouba K."/>
            <person name="Podar M."/>
            <person name="Stott M."/>
        </authorList>
    </citation>
    <scope>NUCLEOTIDE SEQUENCE [LARGE SCALE GENOMIC DNA]</scope>
    <source>
        <strain evidence="2">NZ13_MG1</strain>
    </source>
</reference>
<evidence type="ECO:0000256" key="1">
    <source>
        <dbReference type="SAM" id="Phobius"/>
    </source>
</evidence>
<protein>
    <recommendedName>
        <fullName evidence="4">Transport permease protein</fullName>
    </recommendedName>
</protein>
<dbReference type="EMBL" id="NDWU01000006">
    <property type="protein sequence ID" value="PUA32936.1"/>
    <property type="molecule type" value="Genomic_DNA"/>
</dbReference>
<keyword evidence="1" id="KW-0472">Membrane</keyword>
<evidence type="ECO:0000313" key="2">
    <source>
        <dbReference type="EMBL" id="PUA32936.1"/>
    </source>
</evidence>
<dbReference type="AlphaFoldDB" id="A0A2R7Y5X2"/>
<feature type="transmembrane region" description="Helical" evidence="1">
    <location>
        <begin position="54"/>
        <end position="77"/>
    </location>
</feature>
<keyword evidence="1" id="KW-1133">Transmembrane helix</keyword>
<dbReference type="InterPro" id="IPR051784">
    <property type="entry name" value="Nod_factor_ABC_transporter"/>
</dbReference>
<keyword evidence="1" id="KW-0812">Transmembrane</keyword>
<name>A0A2R7Y5X2_9ARCH</name>
<evidence type="ECO:0000313" key="3">
    <source>
        <dbReference type="Proteomes" id="UP000244066"/>
    </source>
</evidence>
<evidence type="ECO:0008006" key="4">
    <source>
        <dbReference type="Google" id="ProtNLM"/>
    </source>
</evidence>
<dbReference type="PANTHER" id="PTHR43229:SF3">
    <property type="entry name" value="ABC-TYPE MULTIDRUG TRANSPORT SYSTEM, PERMEASE COMPONENT"/>
    <property type="match status" value="1"/>
</dbReference>